<dbReference type="EMBL" id="CP035382">
    <property type="protein sequence ID" value="QDK21155.1"/>
    <property type="molecule type" value="Genomic_DNA"/>
</dbReference>
<sequence>MATLDDDLAKAVTEGFRLAQSSIINQDLILSGAGDVTVTLADGSKKTGPSWTKLIAQAGAAGASAAAAKTSETNAKTSETNANSSKTAAATSATNAKTSETNAKTSETNAKTSETNAKTSETDAAASASSAAASLAAAQLLTSVPYEDAPYPDVWAPLSDDLRLLAGFAPYDKLTISGQVLELPSKSVTLTRAGTGTYTDKSGVLRTAAINEPRFEKEGLLIEEQRTNQALYSQDLSNAYWPKARVITTTGFSAPDGSNNAIKLIPNTEAASSHYISKPLSAVAGNAYVWSIFVKAGEYTKCRLNFSGSATTNNMSCDFDLITGTATGVTSEGVPTITPLADGWFRVSSKTEVYATSGVVNINIWIMEQNTTTFTGDGIKGLYIWGAQFEQGATMTSFIPTTTATVTRAADDCILQRSGNDNWWGPITIALELHCNGVTSSGASTSDRRGILAFYPSSTEFAVMMLDASSTQSGRLAFAYGPATYNFYTGRVDDGKVHTLACVSDTVVNKSVIDGGAPSNPTPTSRPTPDRIFSANTVIYLGRGAGITTAGQRMLNGHIRNLRIWHRALTDNQIRGLR</sequence>
<dbReference type="Proteomes" id="UP000317812">
    <property type="component" value="Chromosome"/>
</dbReference>
<evidence type="ECO:0000313" key="3">
    <source>
        <dbReference type="Proteomes" id="UP000317812"/>
    </source>
</evidence>
<dbReference type="Pfam" id="PF13385">
    <property type="entry name" value="Laminin_G_3"/>
    <property type="match status" value="1"/>
</dbReference>
<proteinExistence type="predicted"/>
<evidence type="ECO:0000313" key="2">
    <source>
        <dbReference type="EMBL" id="QDK21155.1"/>
    </source>
</evidence>
<dbReference type="InterPro" id="IPR013320">
    <property type="entry name" value="ConA-like_dom_sf"/>
</dbReference>
<dbReference type="SUPFAM" id="SSF49899">
    <property type="entry name" value="Concanavalin A-like lectins/glucanases"/>
    <property type="match status" value="1"/>
</dbReference>
<organism evidence="2 3">
    <name type="scientific">Leclercia adecarboxylata</name>
    <dbReference type="NCBI Taxonomy" id="83655"/>
    <lineage>
        <taxon>Bacteria</taxon>
        <taxon>Pseudomonadati</taxon>
        <taxon>Pseudomonadota</taxon>
        <taxon>Gammaproteobacteria</taxon>
        <taxon>Enterobacterales</taxon>
        <taxon>Enterobacteriaceae</taxon>
        <taxon>Leclercia</taxon>
    </lineage>
</organism>
<dbReference type="Gene3D" id="2.60.120.200">
    <property type="match status" value="1"/>
</dbReference>
<feature type="compositionally biased region" description="Low complexity" evidence="1">
    <location>
        <begin position="76"/>
        <end position="105"/>
    </location>
</feature>
<feature type="compositionally biased region" description="Polar residues" evidence="1">
    <location>
        <begin position="106"/>
        <end position="119"/>
    </location>
</feature>
<reference evidence="2 3" key="1">
    <citation type="submission" date="2019-01" db="EMBL/GenBank/DDBJ databases">
        <title>Florfenicol resistance in Enterobacteriaceae and whole-genome sequence analysis of florfenicol-resistant Leclercia adecarboxylata strain R25.</title>
        <authorList>
            <person name="Bao Q."/>
            <person name="Ying Y."/>
        </authorList>
    </citation>
    <scope>NUCLEOTIDE SEQUENCE [LARGE SCALE GENOMIC DNA]</scope>
    <source>
        <strain evidence="2 3">R25</strain>
    </source>
</reference>
<evidence type="ECO:0000256" key="1">
    <source>
        <dbReference type="SAM" id="MobiDB-lite"/>
    </source>
</evidence>
<name>A0AAP9DE95_9ENTR</name>
<evidence type="ECO:0008006" key="4">
    <source>
        <dbReference type="Google" id="ProtNLM"/>
    </source>
</evidence>
<dbReference type="RefSeq" id="WP_142489982.1">
    <property type="nucleotide sequence ID" value="NZ_CP035382.1"/>
</dbReference>
<dbReference type="AlphaFoldDB" id="A0AAP9DE95"/>
<gene>
    <name evidence="2" type="ORF">ES815_23715</name>
</gene>
<accession>A0AAP9DE95</accession>
<protein>
    <recommendedName>
        <fullName evidence="4">Phage tail protein</fullName>
    </recommendedName>
</protein>
<feature type="region of interest" description="Disordered" evidence="1">
    <location>
        <begin position="70"/>
        <end position="124"/>
    </location>
</feature>